<evidence type="ECO:0000313" key="4">
    <source>
        <dbReference type="Proteomes" id="UP000033187"/>
    </source>
</evidence>
<dbReference type="InterPro" id="IPR009282">
    <property type="entry name" value="DUF937"/>
</dbReference>
<sequence>MTTNLVSTITQVLNSDVVARIASSLGLDKAKVGRAIQAGVPGLLAALTSLVSKPAGASALLKTVSQQDPSVLSSLASTLGASGKTAFIDRGANTLSSLLGSTTMSALTNSIGRYAGVGAESSKSLMGLLGPVVLGVLGQQQRTQGLDAAALGGLLASQKDNISRALPAGFAEHLKDTGILDGIGGVKASSFKPAYAKPQPTSSNLGWVLPALGILAVGALAWYLLRNPTKEVATLPPAKIESRTTAPNRVTFTVTADEAKNWIAKPVYSSDNRKIGEIVEINRDPNNNVTEVFMDTGSFLGIGATRYRITSDQIQEVKPDALMLTIKESEVTKELQGTKNQPQ</sequence>
<evidence type="ECO:0000313" key="3">
    <source>
        <dbReference type="EMBL" id="CPR20192.1"/>
    </source>
</evidence>
<name>A0A0D6JGD8_9HYPH</name>
<dbReference type="OrthoDB" id="7929816at2"/>
<keyword evidence="1" id="KW-1133">Transmembrane helix</keyword>
<gene>
    <name evidence="3" type="ORF">YBN1229_v1_2497</name>
</gene>
<keyword evidence="1" id="KW-0812">Transmembrane</keyword>
<reference evidence="4" key="1">
    <citation type="submission" date="2015-02" db="EMBL/GenBank/DDBJ databases">
        <authorList>
            <person name="Chooi Y.-H."/>
        </authorList>
    </citation>
    <scope>NUCLEOTIDE SEQUENCE [LARGE SCALE GENOMIC DNA]</scope>
    <source>
        <strain evidence="4">strain Y</strain>
    </source>
</reference>
<dbReference type="Pfam" id="PF05239">
    <property type="entry name" value="PRC"/>
    <property type="match status" value="1"/>
</dbReference>
<dbReference type="KEGG" id="fil:BN1229_v1_3426"/>
<evidence type="ECO:0000259" key="2">
    <source>
        <dbReference type="Pfam" id="PF05239"/>
    </source>
</evidence>
<dbReference type="InterPro" id="IPR027275">
    <property type="entry name" value="PRC-brl_dom"/>
</dbReference>
<organism evidence="3 4">
    <name type="scientific">Candidatus Filomicrobium marinum</name>
    <dbReference type="NCBI Taxonomy" id="1608628"/>
    <lineage>
        <taxon>Bacteria</taxon>
        <taxon>Pseudomonadati</taxon>
        <taxon>Pseudomonadota</taxon>
        <taxon>Alphaproteobacteria</taxon>
        <taxon>Hyphomicrobiales</taxon>
        <taxon>Hyphomicrobiaceae</taxon>
        <taxon>Filomicrobium</taxon>
    </lineage>
</organism>
<dbReference type="KEGG" id="fiy:BN1229_v1_2497"/>
<dbReference type="Gene3D" id="2.30.30.240">
    <property type="entry name" value="PRC-barrel domain"/>
    <property type="match status" value="1"/>
</dbReference>
<feature type="transmembrane region" description="Helical" evidence="1">
    <location>
        <begin position="205"/>
        <end position="225"/>
    </location>
</feature>
<protein>
    <recommendedName>
        <fullName evidence="2">PRC-barrel domain-containing protein</fullName>
    </recommendedName>
</protein>
<accession>A0A0D6JGD8</accession>
<proteinExistence type="predicted"/>
<keyword evidence="4" id="KW-1185">Reference proteome</keyword>
<feature type="domain" description="PRC-barrel" evidence="2">
    <location>
        <begin position="258"/>
        <end position="328"/>
    </location>
</feature>
<dbReference type="Pfam" id="PF06078">
    <property type="entry name" value="DUF937"/>
    <property type="match status" value="1"/>
</dbReference>
<dbReference type="AlphaFoldDB" id="A0A0D6JGD8"/>
<dbReference type="SUPFAM" id="SSF50346">
    <property type="entry name" value="PRC-barrel domain"/>
    <property type="match status" value="1"/>
</dbReference>
<dbReference type="EMBL" id="LN829119">
    <property type="protein sequence ID" value="CPR20192.1"/>
    <property type="molecule type" value="Genomic_DNA"/>
</dbReference>
<dbReference type="InterPro" id="IPR011033">
    <property type="entry name" value="PRC_barrel-like_sf"/>
</dbReference>
<dbReference type="Proteomes" id="UP000033187">
    <property type="component" value="Chromosome 1"/>
</dbReference>
<evidence type="ECO:0000256" key="1">
    <source>
        <dbReference type="SAM" id="Phobius"/>
    </source>
</evidence>
<dbReference type="RefSeq" id="WP_052743885.1">
    <property type="nucleotide sequence ID" value="NZ_LN829118.1"/>
</dbReference>
<keyword evidence="1" id="KW-0472">Membrane</keyword>